<keyword evidence="8" id="KW-0067">ATP-binding</keyword>
<dbReference type="PANTHER" id="PTHR45723">
    <property type="entry name" value="SERINE/THREONINE-PROTEIN KINASE RIO1"/>
    <property type="match status" value="1"/>
</dbReference>
<feature type="region of interest" description="Disordered" evidence="12">
    <location>
        <begin position="54"/>
        <end position="76"/>
    </location>
</feature>
<evidence type="ECO:0000256" key="1">
    <source>
        <dbReference type="ARBA" id="ARBA00009196"/>
    </source>
</evidence>
<feature type="compositionally biased region" description="Low complexity" evidence="12">
    <location>
        <begin position="366"/>
        <end position="413"/>
    </location>
</feature>
<evidence type="ECO:0000256" key="2">
    <source>
        <dbReference type="ARBA" id="ARBA00012513"/>
    </source>
</evidence>
<organism evidence="14 15">
    <name type="scientific">Corallococcus praedator</name>
    <dbReference type="NCBI Taxonomy" id="2316724"/>
    <lineage>
        <taxon>Bacteria</taxon>
        <taxon>Pseudomonadati</taxon>
        <taxon>Myxococcota</taxon>
        <taxon>Myxococcia</taxon>
        <taxon>Myxococcales</taxon>
        <taxon>Cystobacterineae</taxon>
        <taxon>Myxococcaceae</taxon>
        <taxon>Corallococcus</taxon>
    </lineage>
</organism>
<dbReference type="SMART" id="SM00090">
    <property type="entry name" value="RIO"/>
    <property type="match status" value="1"/>
</dbReference>
<feature type="compositionally biased region" description="Low complexity" evidence="12">
    <location>
        <begin position="684"/>
        <end position="701"/>
    </location>
</feature>
<dbReference type="EMBL" id="RAWI01000242">
    <property type="protein sequence ID" value="RKI00612.1"/>
    <property type="molecule type" value="Genomic_DNA"/>
</dbReference>
<dbReference type="RefSeq" id="WP_120582905.1">
    <property type="nucleotide sequence ID" value="NZ_RAWI01000242.1"/>
</dbReference>
<sequence length="813" mass="87198">MNDSLETLLADGIIDAVIGQLKTGKEAEVWLVQHAGQVVAAKLYKERHERNFRNNSGYKEGREVRNSRTRRAMEKGSRFGQAAAEEAWKNAEADSLYKLHAQGVRVPTPVLFYEGILLMELVLDEQGQPAPRLVEAPPLTPEDAEACYLDLRGQVIRTLCADLIHGDLSPYNILMSGMGPTLIDFPQTVAAARNSQAEFYFRRDLDNVREFLTGISPRLASRAGDTGEIWNAYVRRDLTPEYTPSGNFKEAPRRNGAQGRPGPRAERFGQEGRGDFRAAPAPEAAPVELEEGVSAEEAELRALEALVLRQGGGERGRPVVTSSPRDGRRRGGFGGKPPPRTGNAPRPGGNAGPQQGGNNRPGGNNGRPQQGGPRGGAPVVQAAPAAAGDARTNGRPQQQGGGPRNDNPRGGPNEPRRDGRPPRQPNGDQRVNGAPSQPHGDARANGAPSQQGEPRMNGRPQQNGEPRANGSQQNGEARMNGRPQQNGEPRMNGRSQNGEARTNGAQQHGEARMNGSQQNGEPRTHGRPQQNGEARANGSQQNGEPRMNGRSQNGEARMNGSQQNGEPRMSDRSQNGGEARANGSQQRGEPRMNGRPQNGEARANGAQQNGEPRMNGRAQNGDARMNGSQQNGEPRMNGAPSQARDEARANGRSHGDNGFRTDGQPSQHGEARMNGRPQQQNGEPRSNGRPPRGQRPPNTGGDNASFSPPSKDVPSAEGRAQNPDNRRQRSRSGEAPAMNAEPRQEAAQHPNDRGPDANAREARGNPARMPRQPQERGTGRPARGASPQVSYVGRSPASASSNRGPETGSSSSS</sequence>
<comment type="catalytic activity">
    <reaction evidence="11">
        <text>L-seryl-[protein] + ATP = O-phospho-L-seryl-[protein] + ADP + H(+)</text>
        <dbReference type="Rhea" id="RHEA:17989"/>
        <dbReference type="Rhea" id="RHEA-COMP:9863"/>
        <dbReference type="Rhea" id="RHEA-COMP:11604"/>
        <dbReference type="ChEBI" id="CHEBI:15378"/>
        <dbReference type="ChEBI" id="CHEBI:29999"/>
        <dbReference type="ChEBI" id="CHEBI:30616"/>
        <dbReference type="ChEBI" id="CHEBI:83421"/>
        <dbReference type="ChEBI" id="CHEBI:456216"/>
        <dbReference type="EC" id="2.7.11.1"/>
    </reaction>
</comment>
<evidence type="ECO:0000256" key="7">
    <source>
        <dbReference type="ARBA" id="ARBA00022777"/>
    </source>
</evidence>
<comment type="similarity">
    <text evidence="1">Belongs to the protein kinase superfamily. RIO-type Ser/Thr kinase family.</text>
</comment>
<feature type="region of interest" description="Disordered" evidence="12">
    <location>
        <begin position="241"/>
        <end position="293"/>
    </location>
</feature>
<evidence type="ECO:0000313" key="14">
    <source>
        <dbReference type="EMBL" id="RKI00612.1"/>
    </source>
</evidence>
<dbReference type="Gene3D" id="3.30.200.20">
    <property type="entry name" value="Phosphorylase Kinase, domain 1"/>
    <property type="match status" value="1"/>
</dbReference>
<evidence type="ECO:0000256" key="12">
    <source>
        <dbReference type="SAM" id="MobiDB-lite"/>
    </source>
</evidence>
<evidence type="ECO:0000259" key="13">
    <source>
        <dbReference type="SMART" id="SM00090"/>
    </source>
</evidence>
<feature type="compositionally biased region" description="Basic and acidic residues" evidence="12">
    <location>
        <begin position="742"/>
        <end position="763"/>
    </location>
</feature>
<evidence type="ECO:0000256" key="9">
    <source>
        <dbReference type="ARBA" id="ARBA00022842"/>
    </source>
</evidence>
<evidence type="ECO:0000256" key="10">
    <source>
        <dbReference type="ARBA" id="ARBA00047899"/>
    </source>
</evidence>
<keyword evidence="9" id="KW-0460">Magnesium</keyword>
<feature type="compositionally biased region" description="Low complexity" evidence="12">
    <location>
        <begin position="278"/>
        <end position="287"/>
    </location>
</feature>
<feature type="compositionally biased region" description="Basic and acidic residues" evidence="12">
    <location>
        <begin position="263"/>
        <end position="276"/>
    </location>
</feature>
<feature type="compositionally biased region" description="Gly residues" evidence="12">
    <location>
        <begin position="349"/>
        <end position="365"/>
    </location>
</feature>
<keyword evidence="6" id="KW-0547">Nucleotide-binding</keyword>
<evidence type="ECO:0000256" key="3">
    <source>
        <dbReference type="ARBA" id="ARBA00022527"/>
    </source>
</evidence>
<dbReference type="EC" id="2.7.11.1" evidence="2"/>
<keyword evidence="5" id="KW-0479">Metal-binding</keyword>
<dbReference type="Proteomes" id="UP000278907">
    <property type="component" value="Unassembled WGS sequence"/>
</dbReference>
<evidence type="ECO:0000313" key="15">
    <source>
        <dbReference type="Proteomes" id="UP000278907"/>
    </source>
</evidence>
<comment type="catalytic activity">
    <reaction evidence="10">
        <text>L-threonyl-[protein] + ATP = O-phospho-L-threonyl-[protein] + ADP + H(+)</text>
        <dbReference type="Rhea" id="RHEA:46608"/>
        <dbReference type="Rhea" id="RHEA-COMP:11060"/>
        <dbReference type="Rhea" id="RHEA-COMP:11605"/>
        <dbReference type="ChEBI" id="CHEBI:15378"/>
        <dbReference type="ChEBI" id="CHEBI:30013"/>
        <dbReference type="ChEBI" id="CHEBI:30616"/>
        <dbReference type="ChEBI" id="CHEBI:61977"/>
        <dbReference type="ChEBI" id="CHEBI:456216"/>
        <dbReference type="EC" id="2.7.11.1"/>
    </reaction>
</comment>
<feature type="compositionally biased region" description="Polar residues" evidence="12">
    <location>
        <begin position="482"/>
        <end position="506"/>
    </location>
</feature>
<feature type="compositionally biased region" description="Polar residues" evidence="12">
    <location>
        <begin position="459"/>
        <end position="475"/>
    </location>
</feature>
<feature type="region of interest" description="Disordered" evidence="12">
    <location>
        <begin position="312"/>
        <end position="813"/>
    </location>
</feature>
<feature type="compositionally biased region" description="Polar residues" evidence="12">
    <location>
        <begin position="514"/>
        <end position="565"/>
    </location>
</feature>
<evidence type="ECO:0000256" key="6">
    <source>
        <dbReference type="ARBA" id="ARBA00022741"/>
    </source>
</evidence>
<keyword evidence="7" id="KW-0418">Kinase</keyword>
<evidence type="ECO:0000256" key="11">
    <source>
        <dbReference type="ARBA" id="ARBA00048679"/>
    </source>
</evidence>
<dbReference type="Pfam" id="PF01163">
    <property type="entry name" value="RIO1"/>
    <property type="match status" value="1"/>
</dbReference>
<keyword evidence="15" id="KW-1185">Reference proteome</keyword>
<dbReference type="InterPro" id="IPR000687">
    <property type="entry name" value="RIO_kinase"/>
</dbReference>
<dbReference type="InterPro" id="IPR011009">
    <property type="entry name" value="Kinase-like_dom_sf"/>
</dbReference>
<protein>
    <recommendedName>
        <fullName evidence="2">non-specific serine/threonine protein kinase</fullName>
        <ecNumber evidence="2">2.7.11.1</ecNumber>
    </recommendedName>
</protein>
<feature type="compositionally biased region" description="Polar residues" evidence="12">
    <location>
        <begin position="797"/>
        <end position="813"/>
    </location>
</feature>
<keyword evidence="4" id="KW-0808">Transferase</keyword>
<comment type="caution">
    <text evidence="14">The sequence shown here is derived from an EMBL/GenBank/DDBJ whole genome shotgun (WGS) entry which is preliminary data.</text>
</comment>
<name>A0ABX9QDW3_9BACT</name>
<dbReference type="InterPro" id="IPR018934">
    <property type="entry name" value="RIO_dom"/>
</dbReference>
<dbReference type="InterPro" id="IPR051272">
    <property type="entry name" value="RIO-type_Ser/Thr_kinase"/>
</dbReference>
<feature type="compositionally biased region" description="Polar residues" evidence="12">
    <location>
        <begin position="572"/>
        <end position="587"/>
    </location>
</feature>
<keyword evidence="3" id="KW-0723">Serine/threonine-protein kinase</keyword>
<proteinExistence type="inferred from homology"/>
<evidence type="ECO:0000256" key="5">
    <source>
        <dbReference type="ARBA" id="ARBA00022723"/>
    </source>
</evidence>
<feature type="compositionally biased region" description="Basic and acidic residues" evidence="12">
    <location>
        <begin position="59"/>
        <end position="76"/>
    </location>
</feature>
<evidence type="ECO:0000256" key="8">
    <source>
        <dbReference type="ARBA" id="ARBA00022840"/>
    </source>
</evidence>
<feature type="compositionally biased region" description="Basic and acidic residues" evidence="12">
    <location>
        <begin position="643"/>
        <end position="659"/>
    </location>
</feature>
<evidence type="ECO:0000256" key="4">
    <source>
        <dbReference type="ARBA" id="ARBA00022679"/>
    </source>
</evidence>
<dbReference type="Gene3D" id="1.10.510.10">
    <property type="entry name" value="Transferase(Phosphotransferase) domain 1"/>
    <property type="match status" value="1"/>
</dbReference>
<gene>
    <name evidence="14" type="ORF">D7Y13_26760</name>
</gene>
<reference evidence="14 15" key="1">
    <citation type="submission" date="2018-09" db="EMBL/GenBank/DDBJ databases">
        <authorList>
            <person name="Livingstone P.G."/>
            <person name="Whitworth D.E."/>
        </authorList>
    </citation>
    <scope>NUCLEOTIDE SEQUENCE [LARGE SCALE GENOMIC DNA]</scope>
    <source>
        <strain evidence="14 15">CA031B</strain>
    </source>
</reference>
<feature type="domain" description="RIO kinase" evidence="13">
    <location>
        <begin position="3"/>
        <end position="231"/>
    </location>
</feature>
<accession>A0ABX9QDW3</accession>
<dbReference type="SUPFAM" id="SSF56112">
    <property type="entry name" value="Protein kinase-like (PK-like)"/>
    <property type="match status" value="1"/>
</dbReference>